<reference evidence="2" key="1">
    <citation type="journal article" date="2002" name="Science">
        <title>The draft genome of Ciona intestinalis: insights into chordate and vertebrate origins.</title>
        <authorList>
            <person name="Dehal P."/>
            <person name="Satou Y."/>
            <person name="Campbell R.K."/>
            <person name="Chapman J."/>
            <person name="Degnan B."/>
            <person name="De Tomaso A."/>
            <person name="Davidson B."/>
            <person name="Di Gregorio A."/>
            <person name="Gelpke M."/>
            <person name="Goodstein D.M."/>
            <person name="Harafuji N."/>
            <person name="Hastings K.E."/>
            <person name="Ho I."/>
            <person name="Hotta K."/>
            <person name="Huang W."/>
            <person name="Kawashima T."/>
            <person name="Lemaire P."/>
            <person name="Martinez D."/>
            <person name="Meinertzhagen I.A."/>
            <person name="Necula S."/>
            <person name="Nonaka M."/>
            <person name="Putnam N."/>
            <person name="Rash S."/>
            <person name="Saiga H."/>
            <person name="Satake M."/>
            <person name="Terry A."/>
            <person name="Yamada L."/>
            <person name="Wang H.G."/>
            <person name="Awazu S."/>
            <person name="Azumi K."/>
            <person name="Boore J."/>
            <person name="Branno M."/>
            <person name="Chin-Bow S."/>
            <person name="DeSantis R."/>
            <person name="Doyle S."/>
            <person name="Francino P."/>
            <person name="Keys D.N."/>
            <person name="Haga S."/>
            <person name="Hayashi H."/>
            <person name="Hino K."/>
            <person name="Imai K.S."/>
            <person name="Inaba K."/>
            <person name="Kano S."/>
            <person name="Kobayashi K."/>
            <person name="Kobayashi M."/>
            <person name="Lee B.I."/>
            <person name="Makabe K.W."/>
            <person name="Manohar C."/>
            <person name="Matassi G."/>
            <person name="Medina M."/>
            <person name="Mochizuki Y."/>
            <person name="Mount S."/>
            <person name="Morishita T."/>
            <person name="Miura S."/>
            <person name="Nakayama A."/>
            <person name="Nishizaka S."/>
            <person name="Nomoto H."/>
            <person name="Ohta F."/>
            <person name="Oishi K."/>
            <person name="Rigoutsos I."/>
            <person name="Sano M."/>
            <person name="Sasaki A."/>
            <person name="Sasakura Y."/>
            <person name="Shoguchi E."/>
            <person name="Shin-i T."/>
            <person name="Spagnuolo A."/>
            <person name="Stainier D."/>
            <person name="Suzuki M.M."/>
            <person name="Tassy O."/>
            <person name="Takatori N."/>
            <person name="Tokuoka M."/>
            <person name="Yagi K."/>
            <person name="Yoshizaki F."/>
            <person name="Wada S."/>
            <person name="Zhang C."/>
            <person name="Hyatt P.D."/>
            <person name="Larimer F."/>
            <person name="Detter C."/>
            <person name="Doggett N."/>
            <person name="Glavina T."/>
            <person name="Hawkins T."/>
            <person name="Richardson P."/>
            <person name="Lucas S."/>
            <person name="Kohara Y."/>
            <person name="Levine M."/>
            <person name="Satoh N."/>
            <person name="Rokhsar D.S."/>
        </authorList>
    </citation>
    <scope>NUCLEOTIDE SEQUENCE [LARGE SCALE GENOMIC DNA]</scope>
</reference>
<organism evidence="1 2">
    <name type="scientific">Ciona intestinalis</name>
    <name type="common">Transparent sea squirt</name>
    <name type="synonym">Ascidia intestinalis</name>
    <dbReference type="NCBI Taxonomy" id="7719"/>
    <lineage>
        <taxon>Eukaryota</taxon>
        <taxon>Metazoa</taxon>
        <taxon>Chordata</taxon>
        <taxon>Tunicata</taxon>
        <taxon>Ascidiacea</taxon>
        <taxon>Phlebobranchia</taxon>
        <taxon>Cionidae</taxon>
        <taxon>Ciona</taxon>
    </lineage>
</organism>
<proteinExistence type="predicted"/>
<accession>H2XYH6</accession>
<sequence>MGKSVFYLTQGRYHQSLKTIIPIKRLTNTLFRQSIKQLHHWSTALNVKMITTNLRHISAKELGHKCICYI</sequence>
<evidence type="ECO:0000313" key="2">
    <source>
        <dbReference type="Proteomes" id="UP000008144"/>
    </source>
</evidence>
<dbReference type="Ensembl" id="ENSCINT00000031174.1">
    <property type="protein sequence ID" value="ENSCINP00000034710.1"/>
    <property type="gene ID" value="ENSCING00000021353.1"/>
</dbReference>
<name>H2XYH6_CIOIN</name>
<keyword evidence="2" id="KW-1185">Reference proteome</keyword>
<protein>
    <submittedName>
        <fullName evidence="1">Uncharacterized protein</fullName>
    </submittedName>
</protein>
<dbReference type="InParanoid" id="H2XYH6"/>
<reference evidence="1" key="2">
    <citation type="submission" date="2025-08" db="UniProtKB">
        <authorList>
            <consortium name="Ensembl"/>
        </authorList>
    </citation>
    <scope>IDENTIFICATION</scope>
</reference>
<dbReference type="AlphaFoldDB" id="H2XYH6"/>
<evidence type="ECO:0000313" key="1">
    <source>
        <dbReference type="Ensembl" id="ENSCINP00000034710.1"/>
    </source>
</evidence>
<reference evidence="1" key="3">
    <citation type="submission" date="2025-09" db="UniProtKB">
        <authorList>
            <consortium name="Ensembl"/>
        </authorList>
    </citation>
    <scope>IDENTIFICATION</scope>
</reference>
<dbReference type="Proteomes" id="UP000008144">
    <property type="component" value="Unassembled WGS sequence"/>
</dbReference>
<dbReference type="HOGENOM" id="CLU_2764336_0_0_1"/>